<dbReference type="PROSITE" id="PS50977">
    <property type="entry name" value="HTH_TETR_2"/>
    <property type="match status" value="1"/>
</dbReference>
<evidence type="ECO:0000313" key="5">
    <source>
        <dbReference type="Proteomes" id="UP001273505"/>
    </source>
</evidence>
<feature type="DNA-binding region" description="H-T-H motif" evidence="2">
    <location>
        <begin position="30"/>
        <end position="49"/>
    </location>
</feature>
<proteinExistence type="predicted"/>
<dbReference type="InterPro" id="IPR001647">
    <property type="entry name" value="HTH_TetR"/>
</dbReference>
<accession>A0ABU4S544</accession>
<sequence>MNVEEVTRAKEDWLNFSLEILVEKGPEKIKIDTLCELKGVSKGSFYHHFKNRSAFIDELMSYWYKKMTLDFIDQANTEDTPIERLEKLDSVITKSSFGAETCIRAWAFTEPIIETYLEKIDTERQRFLFDCYVDMGVRKEMAKDLAIMGYANFLGMQQIRPKPSIETVLRISSLGTKIFLER</sequence>
<gene>
    <name evidence="4" type="ORF">SCD92_19270</name>
</gene>
<name>A0ABU4S544_9GAMM</name>
<dbReference type="RefSeq" id="WP_302721880.1">
    <property type="nucleotide sequence ID" value="NZ_JAULRU010000418.1"/>
</dbReference>
<evidence type="ECO:0000313" key="4">
    <source>
        <dbReference type="EMBL" id="MDX6851516.1"/>
    </source>
</evidence>
<evidence type="ECO:0000259" key="3">
    <source>
        <dbReference type="PROSITE" id="PS50977"/>
    </source>
</evidence>
<dbReference type="PANTHER" id="PTHR43479:SF11">
    <property type="entry name" value="ACREF_ENVCD OPERON REPRESSOR-RELATED"/>
    <property type="match status" value="1"/>
</dbReference>
<evidence type="ECO:0000256" key="2">
    <source>
        <dbReference type="PROSITE-ProRule" id="PRU00335"/>
    </source>
</evidence>
<comment type="caution">
    <text evidence="4">The sequence shown here is derived from an EMBL/GenBank/DDBJ whole genome shotgun (WGS) entry which is preliminary data.</text>
</comment>
<keyword evidence="1 2" id="KW-0238">DNA-binding</keyword>
<keyword evidence="5" id="KW-1185">Reference proteome</keyword>
<dbReference type="PANTHER" id="PTHR43479">
    <property type="entry name" value="ACREF/ENVCD OPERON REPRESSOR-RELATED"/>
    <property type="match status" value="1"/>
</dbReference>
<feature type="domain" description="HTH tetR-type" evidence="3">
    <location>
        <begin position="7"/>
        <end position="67"/>
    </location>
</feature>
<dbReference type="InterPro" id="IPR009057">
    <property type="entry name" value="Homeodomain-like_sf"/>
</dbReference>
<dbReference type="Proteomes" id="UP001273505">
    <property type="component" value="Unassembled WGS sequence"/>
</dbReference>
<dbReference type="InterPro" id="IPR050624">
    <property type="entry name" value="HTH-type_Tx_Regulator"/>
</dbReference>
<dbReference type="Pfam" id="PF00440">
    <property type="entry name" value="TetR_N"/>
    <property type="match status" value="1"/>
</dbReference>
<dbReference type="SUPFAM" id="SSF46689">
    <property type="entry name" value="Homeodomain-like"/>
    <property type="match status" value="1"/>
</dbReference>
<dbReference type="EMBL" id="JAXAFO010000069">
    <property type="protein sequence ID" value="MDX6851516.1"/>
    <property type="molecule type" value="Genomic_DNA"/>
</dbReference>
<protein>
    <submittedName>
        <fullName evidence="4">TetR/AcrR family transcriptional regulator</fullName>
    </submittedName>
</protein>
<evidence type="ECO:0000256" key="1">
    <source>
        <dbReference type="ARBA" id="ARBA00023125"/>
    </source>
</evidence>
<organism evidence="4 5">
    <name type="scientific">Gilvimarinus gilvus</name>
    <dbReference type="NCBI Taxonomy" id="3058038"/>
    <lineage>
        <taxon>Bacteria</taxon>
        <taxon>Pseudomonadati</taxon>
        <taxon>Pseudomonadota</taxon>
        <taxon>Gammaproteobacteria</taxon>
        <taxon>Cellvibrionales</taxon>
        <taxon>Cellvibrionaceae</taxon>
        <taxon>Gilvimarinus</taxon>
    </lineage>
</organism>
<dbReference type="Gene3D" id="1.10.357.10">
    <property type="entry name" value="Tetracycline Repressor, domain 2"/>
    <property type="match status" value="1"/>
</dbReference>
<reference evidence="4 5" key="1">
    <citation type="submission" date="2023-11" db="EMBL/GenBank/DDBJ databases">
        <title>Gilvimarinus fulvus sp. nov., isolated from the surface of Kelp.</title>
        <authorList>
            <person name="Sun Y.Y."/>
            <person name="Gong Y."/>
            <person name="Du Z.J."/>
        </authorList>
    </citation>
    <scope>NUCLEOTIDE SEQUENCE [LARGE SCALE GENOMIC DNA]</scope>
    <source>
        <strain evidence="4 5">SDUM040013</strain>
    </source>
</reference>